<dbReference type="EMBL" id="HBUE01044486">
    <property type="protein sequence ID" value="CAG6461980.1"/>
    <property type="molecule type" value="Transcribed_RNA"/>
</dbReference>
<protein>
    <submittedName>
        <fullName evidence="1">(northern house mosquito) hypothetical protein</fullName>
    </submittedName>
</protein>
<dbReference type="AlphaFoldDB" id="A0A8D8AUK4"/>
<reference evidence="1" key="1">
    <citation type="submission" date="2021-05" db="EMBL/GenBank/DDBJ databases">
        <authorList>
            <person name="Alioto T."/>
            <person name="Alioto T."/>
            <person name="Gomez Garrido J."/>
        </authorList>
    </citation>
    <scope>NUCLEOTIDE SEQUENCE</scope>
</reference>
<organism evidence="1">
    <name type="scientific">Culex pipiens</name>
    <name type="common">House mosquito</name>
    <dbReference type="NCBI Taxonomy" id="7175"/>
    <lineage>
        <taxon>Eukaryota</taxon>
        <taxon>Metazoa</taxon>
        <taxon>Ecdysozoa</taxon>
        <taxon>Arthropoda</taxon>
        <taxon>Hexapoda</taxon>
        <taxon>Insecta</taxon>
        <taxon>Pterygota</taxon>
        <taxon>Neoptera</taxon>
        <taxon>Endopterygota</taxon>
        <taxon>Diptera</taxon>
        <taxon>Nematocera</taxon>
        <taxon>Culicoidea</taxon>
        <taxon>Culicidae</taxon>
        <taxon>Culicinae</taxon>
        <taxon>Culicini</taxon>
        <taxon>Culex</taxon>
        <taxon>Culex</taxon>
    </lineage>
</organism>
<evidence type="ECO:0000313" key="1">
    <source>
        <dbReference type="EMBL" id="CAG6461980.1"/>
    </source>
</evidence>
<sequence length="105" mass="11411">MDLPKGVSNGCDCWDGIMGSMEATAPASFRFELLPPVRILNVELCLSTDGELAFANLLISSATGVGSRCRIVSVEIPIFLNLRQLLAMLLRQHQPVLTHLLSAFV</sequence>
<proteinExistence type="predicted"/>
<accession>A0A8D8AUK4</accession>
<name>A0A8D8AUK4_CULPI</name>